<gene>
    <name evidence="1" type="ORF">L207DRAFT_608581</name>
</gene>
<dbReference type="STRING" id="1149755.A0A2J6R2W1"/>
<evidence type="ECO:0000313" key="2">
    <source>
        <dbReference type="Proteomes" id="UP000235786"/>
    </source>
</evidence>
<keyword evidence="2" id="KW-1185">Reference proteome</keyword>
<name>A0A2J6R2W1_HYAVF</name>
<protein>
    <recommendedName>
        <fullName evidence="3">Glycosyltransferase family 34 protein</fullName>
    </recommendedName>
</protein>
<dbReference type="Proteomes" id="UP000235786">
    <property type="component" value="Unassembled WGS sequence"/>
</dbReference>
<dbReference type="EMBL" id="KZ613957">
    <property type="protein sequence ID" value="PMD32852.1"/>
    <property type="molecule type" value="Genomic_DNA"/>
</dbReference>
<proteinExistence type="predicted"/>
<sequence>MELSPNSSCSENTPLFIGFTRNWRLLQQAVVSYITAGWPPEDIYIVENTGVMKSNANGQLSLQNPFFLKHTRLDMLGVNVLITPTLITFAQLQNYYIWYAENNSWDYYWWSHMDVAALSSEDKCALESRNQTIFLLEDRKPEYSVFSSLHQNCVAVRRKLTALDPEIEKVNRWAQQFHSYNRLALVNTKAYIEEGGIPRSIFTWLTDRDLHARIEMAGFEIGETVPGMIFDMGSSLDDLSAI</sequence>
<dbReference type="OrthoDB" id="3527108at2759"/>
<evidence type="ECO:0008006" key="3">
    <source>
        <dbReference type="Google" id="ProtNLM"/>
    </source>
</evidence>
<dbReference type="AlphaFoldDB" id="A0A2J6R2W1"/>
<reference evidence="1 2" key="1">
    <citation type="submission" date="2016-04" db="EMBL/GenBank/DDBJ databases">
        <title>A degradative enzymes factory behind the ericoid mycorrhizal symbiosis.</title>
        <authorList>
            <consortium name="DOE Joint Genome Institute"/>
            <person name="Martino E."/>
            <person name="Morin E."/>
            <person name="Grelet G."/>
            <person name="Kuo A."/>
            <person name="Kohler A."/>
            <person name="Daghino S."/>
            <person name="Barry K."/>
            <person name="Choi C."/>
            <person name="Cichocki N."/>
            <person name="Clum A."/>
            <person name="Copeland A."/>
            <person name="Hainaut M."/>
            <person name="Haridas S."/>
            <person name="Labutti K."/>
            <person name="Lindquist E."/>
            <person name="Lipzen A."/>
            <person name="Khouja H.-R."/>
            <person name="Murat C."/>
            <person name="Ohm R."/>
            <person name="Olson A."/>
            <person name="Spatafora J."/>
            <person name="Veneault-Fourrey C."/>
            <person name="Henrissat B."/>
            <person name="Grigoriev I."/>
            <person name="Martin F."/>
            <person name="Perotto S."/>
        </authorList>
    </citation>
    <scope>NUCLEOTIDE SEQUENCE [LARGE SCALE GENOMIC DNA]</scope>
    <source>
        <strain evidence="1 2">F</strain>
    </source>
</reference>
<accession>A0A2J6R2W1</accession>
<organism evidence="1 2">
    <name type="scientific">Hyaloscypha variabilis (strain UAMH 11265 / GT02V1 / F)</name>
    <name type="common">Meliniomyces variabilis</name>
    <dbReference type="NCBI Taxonomy" id="1149755"/>
    <lineage>
        <taxon>Eukaryota</taxon>
        <taxon>Fungi</taxon>
        <taxon>Dikarya</taxon>
        <taxon>Ascomycota</taxon>
        <taxon>Pezizomycotina</taxon>
        <taxon>Leotiomycetes</taxon>
        <taxon>Helotiales</taxon>
        <taxon>Hyaloscyphaceae</taxon>
        <taxon>Hyaloscypha</taxon>
        <taxon>Hyaloscypha variabilis</taxon>
    </lineage>
</organism>
<evidence type="ECO:0000313" key="1">
    <source>
        <dbReference type="EMBL" id="PMD32852.1"/>
    </source>
</evidence>